<reference evidence="1 2" key="1">
    <citation type="submission" date="2017-06" db="EMBL/GenBank/DDBJ databases">
        <title>Comparative genomic analysis of Ambrosia Fusariam Clade fungi.</title>
        <authorList>
            <person name="Stajich J.E."/>
            <person name="Carrillo J."/>
            <person name="Kijimoto T."/>
            <person name="Eskalen A."/>
            <person name="O'Donnell K."/>
            <person name="Kasson M."/>
        </authorList>
    </citation>
    <scope>NUCLEOTIDE SEQUENCE [LARGE SCALE GENOMIC DNA]</scope>
    <source>
        <strain evidence="1 2">UCR1854</strain>
    </source>
</reference>
<gene>
    <name evidence="1" type="ORF">BHE90_010101</name>
</gene>
<evidence type="ECO:0000313" key="2">
    <source>
        <dbReference type="Proteomes" id="UP000287124"/>
    </source>
</evidence>
<dbReference type="AlphaFoldDB" id="A0A430LID1"/>
<dbReference type="Proteomes" id="UP000287124">
    <property type="component" value="Unassembled WGS sequence"/>
</dbReference>
<accession>A0A430LID1</accession>
<comment type="caution">
    <text evidence="1">The sequence shown here is derived from an EMBL/GenBank/DDBJ whole genome shotgun (WGS) entry which is preliminary data.</text>
</comment>
<keyword evidence="2" id="KW-1185">Reference proteome</keyword>
<protein>
    <submittedName>
        <fullName evidence="1">Uncharacterized protein</fullName>
    </submittedName>
</protein>
<evidence type="ECO:0000313" key="1">
    <source>
        <dbReference type="EMBL" id="RTE75423.1"/>
    </source>
</evidence>
<organism evidence="1 2">
    <name type="scientific">Fusarium euwallaceae</name>
    <dbReference type="NCBI Taxonomy" id="1147111"/>
    <lineage>
        <taxon>Eukaryota</taxon>
        <taxon>Fungi</taxon>
        <taxon>Dikarya</taxon>
        <taxon>Ascomycota</taxon>
        <taxon>Pezizomycotina</taxon>
        <taxon>Sordariomycetes</taxon>
        <taxon>Hypocreomycetidae</taxon>
        <taxon>Hypocreales</taxon>
        <taxon>Nectriaceae</taxon>
        <taxon>Fusarium</taxon>
        <taxon>Fusarium solani species complex</taxon>
    </lineage>
</organism>
<dbReference type="EMBL" id="MIKF01000186">
    <property type="protein sequence ID" value="RTE75423.1"/>
    <property type="molecule type" value="Genomic_DNA"/>
</dbReference>
<sequence>MITMVNGTFRMDQNHNGKGSSSRNVWHRQDPVPEDVTTYQGNRWLGLLGLNPLAAVEDRGSVGISIAAEVHPLGLLMVDGDGIIGAPGDQGLDIAFHNLSGFLERAADAELPCVVGYPKRLADQDFPLMRCRVTAVEERTAPIPDEPRR</sequence>
<proteinExistence type="predicted"/>
<name>A0A430LID1_9HYPO</name>